<comment type="caution">
    <text evidence="1">The sequence shown here is derived from an EMBL/GenBank/DDBJ whole genome shotgun (WGS) entry which is preliminary data.</text>
</comment>
<accession>A0A0Q0XDI4</accession>
<dbReference type="STRING" id="346185.AAY42_04245"/>
<dbReference type="AlphaFoldDB" id="A0A0Q0XDI4"/>
<evidence type="ECO:0000313" key="1">
    <source>
        <dbReference type="EMBL" id="KQC29199.1"/>
    </source>
</evidence>
<evidence type="ECO:0000313" key="2">
    <source>
        <dbReference type="Proteomes" id="UP000050827"/>
    </source>
</evidence>
<keyword evidence="2" id="KW-1185">Reference proteome</keyword>
<sequence length="100" mass="11218">MQEFKKLFGLFLFISLMLVKVSALHVYSHTDCDEDKIESCAVCDLALETQDTGFLDVTQPVVSTQSCFTYSESCFDIVNTDFTSSLSFNLFSRPPPSLLL</sequence>
<proteinExistence type="predicted"/>
<organism evidence="1 2">
    <name type="scientific">Flagellimonas eckloniae</name>
    <dbReference type="NCBI Taxonomy" id="346185"/>
    <lineage>
        <taxon>Bacteria</taxon>
        <taxon>Pseudomonadati</taxon>
        <taxon>Bacteroidota</taxon>
        <taxon>Flavobacteriia</taxon>
        <taxon>Flavobacteriales</taxon>
        <taxon>Flavobacteriaceae</taxon>
        <taxon>Flagellimonas</taxon>
    </lineage>
</organism>
<reference evidence="1 2" key="1">
    <citation type="submission" date="2015-04" db="EMBL/GenBank/DDBJ databases">
        <title>Complete genome of flavobacterium.</title>
        <authorList>
            <person name="Kwon Y.M."/>
            <person name="Kim S.-J."/>
        </authorList>
    </citation>
    <scope>NUCLEOTIDE SEQUENCE [LARGE SCALE GENOMIC DNA]</scope>
    <source>
        <strain evidence="1 2">DK169</strain>
    </source>
</reference>
<dbReference type="Proteomes" id="UP000050827">
    <property type="component" value="Unassembled WGS sequence"/>
</dbReference>
<dbReference type="EMBL" id="LCTZ01000002">
    <property type="protein sequence ID" value="KQC29199.1"/>
    <property type="molecule type" value="Genomic_DNA"/>
</dbReference>
<protein>
    <submittedName>
        <fullName evidence="1">Uncharacterized protein</fullName>
    </submittedName>
</protein>
<name>A0A0Q0XDI4_9FLAO</name>
<gene>
    <name evidence="1" type="ORF">AAY42_04245</name>
</gene>